<dbReference type="NCBIfam" id="TIGR01730">
    <property type="entry name" value="RND_mfp"/>
    <property type="match status" value="1"/>
</dbReference>
<organism evidence="5 6">
    <name type="scientific">Methylomonas defluvii</name>
    <dbReference type="NCBI Taxonomy" id="3045149"/>
    <lineage>
        <taxon>Bacteria</taxon>
        <taxon>Pseudomonadati</taxon>
        <taxon>Pseudomonadota</taxon>
        <taxon>Gammaproteobacteria</taxon>
        <taxon>Methylococcales</taxon>
        <taxon>Methylococcaceae</taxon>
        <taxon>Methylomonas</taxon>
    </lineage>
</organism>
<dbReference type="Gene3D" id="1.10.287.470">
    <property type="entry name" value="Helix hairpin bin"/>
    <property type="match status" value="1"/>
</dbReference>
<dbReference type="EMBL" id="JAXARY010000013">
    <property type="protein sequence ID" value="MDX8128507.1"/>
    <property type="molecule type" value="Genomic_DNA"/>
</dbReference>
<dbReference type="InterPro" id="IPR058624">
    <property type="entry name" value="MdtA-like_HH"/>
</dbReference>
<comment type="similarity">
    <text evidence="1">Belongs to the membrane fusion protein (MFP) (TC 8.A.1) family.</text>
</comment>
<keyword evidence="2" id="KW-0175">Coiled coil</keyword>
<dbReference type="SUPFAM" id="SSF111369">
    <property type="entry name" value="HlyD-like secretion proteins"/>
    <property type="match status" value="1"/>
</dbReference>
<reference evidence="5 6" key="1">
    <citation type="submission" date="2023-11" db="EMBL/GenBank/DDBJ databases">
        <authorList>
            <person name="Ouyang M.-Y."/>
        </authorList>
    </citation>
    <scope>NUCLEOTIDE SEQUENCE [LARGE SCALE GENOMIC DNA]</scope>
    <source>
        <strain evidence="5 6">OY6</strain>
    </source>
</reference>
<dbReference type="Pfam" id="PF25876">
    <property type="entry name" value="HH_MFP_RND"/>
    <property type="match status" value="1"/>
</dbReference>
<dbReference type="Gene3D" id="2.40.30.170">
    <property type="match status" value="1"/>
</dbReference>
<keyword evidence="6" id="KW-1185">Reference proteome</keyword>
<dbReference type="PANTHER" id="PTHR30469">
    <property type="entry name" value="MULTIDRUG RESISTANCE PROTEIN MDTA"/>
    <property type="match status" value="1"/>
</dbReference>
<dbReference type="InterPro" id="IPR006143">
    <property type="entry name" value="RND_pump_MFP"/>
</dbReference>
<proteinExistence type="inferred from homology"/>
<evidence type="ECO:0000259" key="4">
    <source>
        <dbReference type="Pfam" id="PF25975"/>
    </source>
</evidence>
<dbReference type="Proteomes" id="UP001284537">
    <property type="component" value="Unassembled WGS sequence"/>
</dbReference>
<feature type="domain" description="Multidrug resistance protein MdtA-like alpha-helical hairpin" evidence="3">
    <location>
        <begin position="110"/>
        <end position="179"/>
    </location>
</feature>
<dbReference type="Gene3D" id="2.40.420.20">
    <property type="match status" value="1"/>
</dbReference>
<dbReference type="InterPro" id="IPR058649">
    <property type="entry name" value="CzcB_C"/>
</dbReference>
<evidence type="ECO:0000313" key="5">
    <source>
        <dbReference type="EMBL" id="MDX8128507.1"/>
    </source>
</evidence>
<dbReference type="Pfam" id="PF25975">
    <property type="entry name" value="CzcB_C"/>
    <property type="match status" value="1"/>
</dbReference>
<gene>
    <name evidence="5" type="ORF">QLH52_14535</name>
</gene>
<protein>
    <submittedName>
        <fullName evidence="5">Efflux RND transporter periplasmic adaptor subunit</fullName>
    </submittedName>
</protein>
<evidence type="ECO:0000259" key="3">
    <source>
        <dbReference type="Pfam" id="PF25876"/>
    </source>
</evidence>
<accession>A0ABU4UG78</accession>
<feature type="coiled-coil region" evidence="2">
    <location>
        <begin position="110"/>
        <end position="175"/>
    </location>
</feature>
<name>A0ABU4UG78_9GAMM</name>
<evidence type="ECO:0000313" key="6">
    <source>
        <dbReference type="Proteomes" id="UP001284537"/>
    </source>
</evidence>
<feature type="domain" description="CzcB-like C-terminal circularly permuted SH3-like" evidence="4">
    <location>
        <begin position="295"/>
        <end position="356"/>
    </location>
</feature>
<dbReference type="RefSeq" id="WP_319962046.1">
    <property type="nucleotide sequence ID" value="NZ_JAXARY010000013.1"/>
</dbReference>
<comment type="caution">
    <text evidence="5">The sequence shown here is derived from an EMBL/GenBank/DDBJ whole genome shotgun (WGS) entry which is preliminary data.</text>
</comment>
<evidence type="ECO:0000256" key="1">
    <source>
        <dbReference type="ARBA" id="ARBA00009477"/>
    </source>
</evidence>
<sequence>MTKGKIGVLFAALLLLIGIGVAIGRVSQPAPSTEAPAANPALSVSAIRPQTHDIPLSLTANGSIAAWQEAVIGAEIGDLRLSAVNVQIGEAVKKGQVLATFSDESVLADVAQARGIVAEAEANLAEARLNAERARKVSVSGALSAQQVDQYLTGAKTAEAKLQSAKAQLDAQLLRLKYTKVLASDDGVISARSATLGAVATKGQELFRLIRQNRLEWRGELTAAEMTQLKPGNKVRVEVPNVGSIDGEVRFLAPTLDVQNRNGLVYVDLPHAAQTGLRAGMFARGEFELGSSTALTVPQEALSLRDGFSYVFLLTEQTEDRARVKQVKVQLGRRNGDQVEILAGVAAEDRLVAGGASFLADGDSVRVVTQ</sequence>
<dbReference type="PANTHER" id="PTHR30469:SF15">
    <property type="entry name" value="HLYD FAMILY OF SECRETION PROTEINS"/>
    <property type="match status" value="1"/>
</dbReference>
<evidence type="ECO:0000256" key="2">
    <source>
        <dbReference type="SAM" id="Coils"/>
    </source>
</evidence>
<dbReference type="Gene3D" id="2.40.50.100">
    <property type="match status" value="1"/>
</dbReference>